<dbReference type="Proteomes" id="UP000177486">
    <property type="component" value="Unassembled WGS sequence"/>
</dbReference>
<evidence type="ECO:0000313" key="2">
    <source>
        <dbReference type="EMBL" id="OGZ30011.1"/>
    </source>
</evidence>
<comment type="caution">
    <text evidence="2">The sequence shown here is derived from an EMBL/GenBank/DDBJ whole genome shotgun (WGS) entry which is preliminary data.</text>
</comment>
<name>A0A1G2EXD0_9BACT</name>
<gene>
    <name evidence="2" type="ORF">A2931_00045</name>
</gene>
<accession>A0A1G2EXD0</accession>
<dbReference type="AlphaFoldDB" id="A0A1G2EXD0"/>
<sequence length="225" mass="26071">MKPLPNYLKMHRIKAGYSQKELGEKGHVYYRCHTSGCAPTSVREERVTEAACQALEPFNLNHYHQDILQEMLVGFRNEWAGHKTEHLRSLKIHLQDIEARLARLTDALIDRLVDKETFEKRNASLLVQQKEVKDKIEEIEQETLAVPDRIQEFLELAKSALNLCNLADPEEKRDLLSRLTSNRWVDRKNVVMERKYEAELAAKGFENTTSAPVGIRTRVFVLIPH</sequence>
<evidence type="ECO:0000256" key="1">
    <source>
        <dbReference type="SAM" id="Coils"/>
    </source>
</evidence>
<reference evidence="2 3" key="1">
    <citation type="journal article" date="2016" name="Nat. Commun.">
        <title>Thousands of microbial genomes shed light on interconnected biogeochemical processes in an aquifer system.</title>
        <authorList>
            <person name="Anantharaman K."/>
            <person name="Brown C.T."/>
            <person name="Hug L.A."/>
            <person name="Sharon I."/>
            <person name="Castelle C.J."/>
            <person name="Probst A.J."/>
            <person name="Thomas B.C."/>
            <person name="Singh A."/>
            <person name="Wilkins M.J."/>
            <person name="Karaoz U."/>
            <person name="Brodie E.L."/>
            <person name="Williams K.H."/>
            <person name="Hubbard S.S."/>
            <person name="Banfield J.F."/>
        </authorList>
    </citation>
    <scope>NUCLEOTIDE SEQUENCE [LARGE SCALE GENOMIC DNA]</scope>
</reference>
<evidence type="ECO:0000313" key="3">
    <source>
        <dbReference type="Proteomes" id="UP000177486"/>
    </source>
</evidence>
<protein>
    <submittedName>
        <fullName evidence="2">Uncharacterized protein</fullName>
    </submittedName>
</protein>
<proteinExistence type="predicted"/>
<organism evidence="2 3">
    <name type="scientific">Candidatus Niyogibacteria bacterium RIFCSPLOWO2_01_FULL_45_48</name>
    <dbReference type="NCBI Taxonomy" id="1801724"/>
    <lineage>
        <taxon>Bacteria</taxon>
        <taxon>Candidatus Niyogiibacteriota</taxon>
    </lineage>
</organism>
<keyword evidence="1" id="KW-0175">Coiled coil</keyword>
<dbReference type="EMBL" id="MHMQ01000029">
    <property type="protein sequence ID" value="OGZ30011.1"/>
    <property type="molecule type" value="Genomic_DNA"/>
</dbReference>
<feature type="coiled-coil region" evidence="1">
    <location>
        <begin position="87"/>
        <end position="142"/>
    </location>
</feature>